<sequence length="381" mass="44267">MRDLEQELRDTLARARDGNGEPREGFLNLTRRMENEEEEQFDVDLTILDFLVYKATGLVFEWRFSSNPYISDLPNALVSMTADWRTFLRHRHHGRRLNSKAAFRSRLLQFALVFTHRLHHDETWTTEESLNELREQNNSRGDYWKDRTSHPPALRQPFDQQREFPLSDGALYENRNGLASALNMPHDQRRWVTDVAGTPSLHCLLPLFIELTAARVNLDDDWLPTSDWFDLAGQFMLQAVLEEYLRNGAYGADSFNTVFAFGCPGVERWAEEPVDVTAMRQLFCDENSPREQNRDWTNIKSRYINELQPQLSSQTSLQVMEAAQGRHPYGAFEGRLLSFLKYLHDGLVKPDLAQVEEGRINIDGNELSEAESREMIRRMGL</sequence>
<feature type="region of interest" description="Disordered" evidence="1">
    <location>
        <begin position="125"/>
        <end position="159"/>
    </location>
</feature>
<name>A0A9W8Y257_9PLEO</name>
<evidence type="ECO:0000256" key="1">
    <source>
        <dbReference type="SAM" id="MobiDB-lite"/>
    </source>
</evidence>
<organism evidence="2 3">
    <name type="scientific">Neocucurbitaria cava</name>
    <dbReference type="NCBI Taxonomy" id="798079"/>
    <lineage>
        <taxon>Eukaryota</taxon>
        <taxon>Fungi</taxon>
        <taxon>Dikarya</taxon>
        <taxon>Ascomycota</taxon>
        <taxon>Pezizomycotina</taxon>
        <taxon>Dothideomycetes</taxon>
        <taxon>Pleosporomycetidae</taxon>
        <taxon>Pleosporales</taxon>
        <taxon>Pleosporineae</taxon>
        <taxon>Cucurbitariaceae</taxon>
        <taxon>Neocucurbitaria</taxon>
    </lineage>
</organism>
<dbReference type="Proteomes" id="UP001140560">
    <property type="component" value="Unassembled WGS sequence"/>
</dbReference>
<dbReference type="EMBL" id="JAPEUY010000015">
    <property type="protein sequence ID" value="KAJ4365831.1"/>
    <property type="molecule type" value="Genomic_DNA"/>
</dbReference>
<dbReference type="AlphaFoldDB" id="A0A9W8Y257"/>
<evidence type="ECO:0000313" key="3">
    <source>
        <dbReference type="Proteomes" id="UP001140560"/>
    </source>
</evidence>
<accession>A0A9W8Y257</accession>
<reference evidence="2" key="1">
    <citation type="submission" date="2022-10" db="EMBL/GenBank/DDBJ databases">
        <title>Tapping the CABI collections for fungal endophytes: first genome assemblies for Collariella, Neodidymelliopsis, Ascochyta clinopodiicola, Didymella pomorum, Didymosphaeria variabile, Neocosmospora piperis and Neocucurbitaria cava.</title>
        <authorList>
            <person name="Hill R."/>
        </authorList>
    </citation>
    <scope>NUCLEOTIDE SEQUENCE</scope>
    <source>
        <strain evidence="2">IMI 356814</strain>
    </source>
</reference>
<comment type="caution">
    <text evidence="2">The sequence shown here is derived from an EMBL/GenBank/DDBJ whole genome shotgun (WGS) entry which is preliminary data.</text>
</comment>
<dbReference type="OrthoDB" id="4149149at2759"/>
<proteinExistence type="predicted"/>
<protein>
    <submittedName>
        <fullName evidence="2">Uncharacterized protein</fullName>
    </submittedName>
</protein>
<gene>
    <name evidence="2" type="ORF">N0V83_008452</name>
</gene>
<evidence type="ECO:0000313" key="2">
    <source>
        <dbReference type="EMBL" id="KAJ4365831.1"/>
    </source>
</evidence>
<keyword evidence="3" id="KW-1185">Reference proteome</keyword>
<feature type="compositionally biased region" description="Basic and acidic residues" evidence="1">
    <location>
        <begin position="131"/>
        <end position="149"/>
    </location>
</feature>